<dbReference type="InterPro" id="IPR029063">
    <property type="entry name" value="SAM-dependent_MTases_sf"/>
</dbReference>
<dbReference type="SUPFAM" id="SSF53335">
    <property type="entry name" value="S-adenosyl-L-methionine-dependent methyltransferases"/>
    <property type="match status" value="1"/>
</dbReference>
<dbReference type="PIRSF" id="PIRSF004486">
    <property type="entry name" value="MraW"/>
    <property type="match status" value="1"/>
</dbReference>
<dbReference type="AlphaFoldDB" id="A0A1H6R6S1"/>
<gene>
    <name evidence="7" type="primary">rsmH</name>
    <name evidence="8" type="ORF">SAMN04487834_100738</name>
</gene>
<dbReference type="GO" id="GO:0071424">
    <property type="term" value="F:rRNA (cytosine-N4-)-methyltransferase activity"/>
    <property type="evidence" value="ECO:0007669"/>
    <property type="project" value="UniProtKB-UniRule"/>
</dbReference>
<evidence type="ECO:0000256" key="6">
    <source>
        <dbReference type="ARBA" id="ARBA00022691"/>
    </source>
</evidence>
<dbReference type="GO" id="GO:0070475">
    <property type="term" value="P:rRNA base methylation"/>
    <property type="evidence" value="ECO:0007669"/>
    <property type="project" value="UniProtKB-UniRule"/>
</dbReference>
<dbReference type="SUPFAM" id="SSF81799">
    <property type="entry name" value="Putative methyltransferase TM0872, insert domain"/>
    <property type="match status" value="1"/>
</dbReference>
<dbReference type="OrthoDB" id="9806637at2"/>
<evidence type="ECO:0000313" key="8">
    <source>
        <dbReference type="EMBL" id="SEI51433.1"/>
    </source>
</evidence>
<proteinExistence type="inferred from homology"/>
<sequence length="315" mass="35947">MFKHKSVLLNEAIESLNIKEDGFYVDCTLGGGGHSEEILKRLTTGHLYCFDQDDHAIAAATTRLQDISDHFTIINSNFVNIKTKLHELGVEKVDGVLYDLGVSSPQFDEESRGFSYRFDGPLDMRMNQHQSLSAYDVVNNYSYSDLVRILYKYGDEKFAKSIARHIEQERAKKPIQTTFELVEIVKQAIPARARRTGGHPAKRTFQAIRIEVNDELNVFEKSLNDALSMLNIGGRVSVITFQSLEDKIAKYTFNEITSMPEIPKNIAVIPDNMQPRFKKVTRKPITATEAELQENYRSHSAKLRVVERVKEDEKE</sequence>
<organism evidence="8 9">
    <name type="scientific">Sharpea azabuensis</name>
    <dbReference type="NCBI Taxonomy" id="322505"/>
    <lineage>
        <taxon>Bacteria</taxon>
        <taxon>Bacillati</taxon>
        <taxon>Bacillota</taxon>
        <taxon>Erysipelotrichia</taxon>
        <taxon>Erysipelotrichales</taxon>
        <taxon>Coprobacillaceae</taxon>
        <taxon>Sharpea</taxon>
    </lineage>
</organism>
<keyword evidence="2 7" id="KW-0963">Cytoplasm</keyword>
<evidence type="ECO:0000256" key="7">
    <source>
        <dbReference type="HAMAP-Rule" id="MF_01007"/>
    </source>
</evidence>
<dbReference type="EMBL" id="FNYK01000007">
    <property type="protein sequence ID" value="SEI51433.1"/>
    <property type="molecule type" value="Genomic_DNA"/>
</dbReference>
<feature type="binding site" evidence="7">
    <location>
        <position position="99"/>
    </location>
    <ligand>
        <name>S-adenosyl-L-methionine</name>
        <dbReference type="ChEBI" id="CHEBI:59789"/>
    </ligand>
</feature>
<protein>
    <recommendedName>
        <fullName evidence="7">Ribosomal RNA small subunit methyltransferase H</fullName>
        <ecNumber evidence="7">2.1.1.199</ecNumber>
    </recommendedName>
    <alternativeName>
        <fullName evidence="7">16S rRNA m(4)C1402 methyltransferase</fullName>
    </alternativeName>
    <alternativeName>
        <fullName evidence="7">rRNA (cytosine-N(4)-)-methyltransferase RsmH</fullName>
    </alternativeName>
</protein>
<reference evidence="9" key="1">
    <citation type="submission" date="2016-10" db="EMBL/GenBank/DDBJ databases">
        <authorList>
            <person name="Varghese N."/>
        </authorList>
    </citation>
    <scope>NUCLEOTIDE SEQUENCE [LARGE SCALE GENOMIC DNA]</scope>
    <source>
        <strain evidence="9">DSM 20406</strain>
    </source>
</reference>
<dbReference type="FunFam" id="1.10.150.170:FF:000001">
    <property type="entry name" value="Ribosomal RNA small subunit methyltransferase H"/>
    <property type="match status" value="1"/>
</dbReference>
<dbReference type="NCBIfam" id="TIGR00006">
    <property type="entry name" value="16S rRNA (cytosine(1402)-N(4))-methyltransferase RsmH"/>
    <property type="match status" value="1"/>
</dbReference>
<dbReference type="PANTHER" id="PTHR11265:SF0">
    <property type="entry name" value="12S RRNA N4-METHYLCYTIDINE METHYLTRANSFERASE"/>
    <property type="match status" value="1"/>
</dbReference>
<keyword evidence="5 7" id="KW-0808">Transferase</keyword>
<keyword evidence="9" id="KW-1185">Reference proteome</keyword>
<feature type="binding site" evidence="7">
    <location>
        <position position="106"/>
    </location>
    <ligand>
        <name>S-adenosyl-L-methionine</name>
        <dbReference type="ChEBI" id="CHEBI:59789"/>
    </ligand>
</feature>
<feature type="binding site" evidence="7">
    <location>
        <position position="78"/>
    </location>
    <ligand>
        <name>S-adenosyl-L-methionine</name>
        <dbReference type="ChEBI" id="CHEBI:59789"/>
    </ligand>
</feature>
<keyword evidence="4 7" id="KW-0489">Methyltransferase</keyword>
<dbReference type="STRING" id="322505.SAMN04487836_102104"/>
<accession>A0A1H6R6S1</accession>
<dbReference type="HAMAP" id="MF_01007">
    <property type="entry name" value="16SrRNA_methyltr_H"/>
    <property type="match status" value="1"/>
</dbReference>
<feature type="binding site" evidence="7">
    <location>
        <begin position="32"/>
        <end position="34"/>
    </location>
    <ligand>
        <name>S-adenosyl-L-methionine</name>
        <dbReference type="ChEBI" id="CHEBI:59789"/>
    </ligand>
</feature>
<dbReference type="Proteomes" id="UP000183028">
    <property type="component" value="Unassembled WGS sequence"/>
</dbReference>
<dbReference type="GO" id="GO:0005737">
    <property type="term" value="C:cytoplasm"/>
    <property type="evidence" value="ECO:0007669"/>
    <property type="project" value="UniProtKB-SubCell"/>
</dbReference>
<evidence type="ECO:0000256" key="3">
    <source>
        <dbReference type="ARBA" id="ARBA00022552"/>
    </source>
</evidence>
<comment type="catalytic activity">
    <reaction evidence="7">
        <text>cytidine(1402) in 16S rRNA + S-adenosyl-L-methionine = N(4)-methylcytidine(1402) in 16S rRNA + S-adenosyl-L-homocysteine + H(+)</text>
        <dbReference type="Rhea" id="RHEA:42928"/>
        <dbReference type="Rhea" id="RHEA-COMP:10286"/>
        <dbReference type="Rhea" id="RHEA-COMP:10287"/>
        <dbReference type="ChEBI" id="CHEBI:15378"/>
        <dbReference type="ChEBI" id="CHEBI:57856"/>
        <dbReference type="ChEBI" id="CHEBI:59789"/>
        <dbReference type="ChEBI" id="CHEBI:74506"/>
        <dbReference type="ChEBI" id="CHEBI:82748"/>
        <dbReference type="EC" id="2.1.1.199"/>
    </reaction>
</comment>
<keyword evidence="3 7" id="KW-0698">rRNA processing</keyword>
<keyword evidence="6 7" id="KW-0949">S-adenosyl-L-methionine</keyword>
<comment type="subcellular location">
    <subcellularLocation>
        <location evidence="7">Cytoplasm</location>
    </subcellularLocation>
</comment>
<evidence type="ECO:0000256" key="5">
    <source>
        <dbReference type="ARBA" id="ARBA00022679"/>
    </source>
</evidence>
<evidence type="ECO:0000256" key="1">
    <source>
        <dbReference type="ARBA" id="ARBA00010396"/>
    </source>
</evidence>
<dbReference type="InterPro" id="IPR023397">
    <property type="entry name" value="SAM-dep_MeTrfase_MraW_recog"/>
</dbReference>
<dbReference type="InterPro" id="IPR002903">
    <property type="entry name" value="RsmH"/>
</dbReference>
<dbReference type="PANTHER" id="PTHR11265">
    <property type="entry name" value="S-ADENOSYL-METHYLTRANSFERASE MRAW"/>
    <property type="match status" value="1"/>
</dbReference>
<dbReference type="RefSeq" id="WP_074731341.1">
    <property type="nucleotide sequence ID" value="NZ_FNYK01000007.1"/>
</dbReference>
<dbReference type="Pfam" id="PF01795">
    <property type="entry name" value="Methyltransf_5"/>
    <property type="match status" value="1"/>
</dbReference>
<evidence type="ECO:0000256" key="2">
    <source>
        <dbReference type="ARBA" id="ARBA00022490"/>
    </source>
</evidence>
<dbReference type="Gene3D" id="1.10.150.170">
    <property type="entry name" value="Putative methyltransferase TM0872, insert domain"/>
    <property type="match status" value="1"/>
</dbReference>
<name>A0A1H6R6S1_9FIRM</name>
<dbReference type="Gene3D" id="3.40.50.150">
    <property type="entry name" value="Vaccinia Virus protein VP39"/>
    <property type="match status" value="1"/>
</dbReference>
<dbReference type="EC" id="2.1.1.199" evidence="7"/>
<comment type="function">
    <text evidence="7">Specifically methylates the N4 position of cytidine in position 1402 (C1402) of 16S rRNA.</text>
</comment>
<dbReference type="eggNOG" id="COG0275">
    <property type="taxonomic scope" value="Bacteria"/>
</dbReference>
<comment type="similarity">
    <text evidence="1 7">Belongs to the methyltransferase superfamily. RsmH family.</text>
</comment>
<evidence type="ECO:0000313" key="9">
    <source>
        <dbReference type="Proteomes" id="UP000183028"/>
    </source>
</evidence>
<feature type="binding site" evidence="7">
    <location>
        <position position="51"/>
    </location>
    <ligand>
        <name>S-adenosyl-L-methionine</name>
        <dbReference type="ChEBI" id="CHEBI:59789"/>
    </ligand>
</feature>
<evidence type="ECO:0000256" key="4">
    <source>
        <dbReference type="ARBA" id="ARBA00022603"/>
    </source>
</evidence>